<dbReference type="Proteomes" id="UP001162501">
    <property type="component" value="Unassembled WGS sequence"/>
</dbReference>
<protein>
    <submittedName>
        <fullName evidence="1">Uncharacterized protein</fullName>
    </submittedName>
</protein>
<proteinExistence type="predicted"/>
<gene>
    <name evidence="1" type="ORF">MRATA1EN22A_LOCUS28538</name>
</gene>
<comment type="caution">
    <text evidence="1">The sequence shown here is derived from an EMBL/GenBank/DDBJ whole genome shotgun (WGS) entry which is preliminary data.</text>
</comment>
<accession>A0ACB1KD93</accession>
<organism evidence="1 2">
    <name type="scientific">Rangifer tarandus platyrhynchus</name>
    <name type="common">Svalbard reindeer</name>
    <dbReference type="NCBI Taxonomy" id="3082113"/>
    <lineage>
        <taxon>Eukaryota</taxon>
        <taxon>Metazoa</taxon>
        <taxon>Chordata</taxon>
        <taxon>Craniata</taxon>
        <taxon>Vertebrata</taxon>
        <taxon>Euteleostomi</taxon>
        <taxon>Mammalia</taxon>
        <taxon>Eutheria</taxon>
        <taxon>Laurasiatheria</taxon>
        <taxon>Artiodactyla</taxon>
        <taxon>Ruminantia</taxon>
        <taxon>Pecora</taxon>
        <taxon>Cervidae</taxon>
        <taxon>Odocoileinae</taxon>
        <taxon>Rangifer</taxon>
    </lineage>
</organism>
<sequence length="55" mass="6206">YNSGHQDSAFLGPVSHSGGLVQWLQNVPCYHEVIGRRPRFGHHTGCETSKKPIYR</sequence>
<feature type="non-terminal residue" evidence="1">
    <location>
        <position position="55"/>
    </location>
</feature>
<evidence type="ECO:0000313" key="1">
    <source>
        <dbReference type="EMBL" id="CAM9108630.1"/>
    </source>
</evidence>
<dbReference type="EMBL" id="CATOBB020000017">
    <property type="protein sequence ID" value="CAM9108630.1"/>
    <property type="molecule type" value="Genomic_DNA"/>
</dbReference>
<reference evidence="1" key="1">
    <citation type="submission" date="2025-03" db="EMBL/GenBank/DDBJ databases">
        <authorList>
            <consortium name="ELIXIR-Norway"/>
            <consortium name="Elixir Norway"/>
        </authorList>
    </citation>
    <scope>NUCLEOTIDE SEQUENCE</scope>
</reference>
<name>A0ACB1KD93_RANTA</name>
<feature type="non-terminal residue" evidence="1">
    <location>
        <position position="1"/>
    </location>
</feature>
<evidence type="ECO:0000313" key="2">
    <source>
        <dbReference type="Proteomes" id="UP001162501"/>
    </source>
</evidence>